<evidence type="ECO:0000313" key="2">
    <source>
        <dbReference type="Proteomes" id="UP000829196"/>
    </source>
</evidence>
<dbReference type="PANTHER" id="PTHR47481:SF22">
    <property type="entry name" value="RETROTRANSPOSON GAG DOMAIN-CONTAINING PROTEIN"/>
    <property type="match status" value="1"/>
</dbReference>
<comment type="caution">
    <text evidence="1">The sequence shown here is derived from an EMBL/GenBank/DDBJ whole genome shotgun (WGS) entry which is preliminary data.</text>
</comment>
<evidence type="ECO:0008006" key="3">
    <source>
        <dbReference type="Google" id="ProtNLM"/>
    </source>
</evidence>
<accession>A0A8T3AYR4</accession>
<sequence length="206" mass="23433">MLGRTNANNLICSHAVKSKAGSWFARVRTKDKEKEKFVLISTIVPEPLSNENYPIWKSQILKLLRANGFANFLDNAVQKPSRLLQYTDGSSELNPAYTHWILVDQNLAAALCSTISSSILPYVLHLDRCADIWTTLEQRLQASNRSRVIQLKHELHNILMRNLSMTQYLTAVKTLILREGGLELASSSLSRETSFSLLLFKKRIKY</sequence>
<evidence type="ECO:0000313" key="1">
    <source>
        <dbReference type="EMBL" id="KAI0501098.1"/>
    </source>
</evidence>
<keyword evidence="2" id="KW-1185">Reference proteome</keyword>
<dbReference type="Proteomes" id="UP000829196">
    <property type="component" value="Unassembled WGS sequence"/>
</dbReference>
<dbReference type="EMBL" id="JAGYWB010000013">
    <property type="protein sequence ID" value="KAI0501098.1"/>
    <property type="molecule type" value="Genomic_DNA"/>
</dbReference>
<dbReference type="Pfam" id="PF14223">
    <property type="entry name" value="Retrotran_gag_2"/>
    <property type="match status" value="1"/>
</dbReference>
<dbReference type="AlphaFoldDB" id="A0A8T3AYR4"/>
<dbReference type="OrthoDB" id="693186at2759"/>
<reference evidence="1" key="1">
    <citation type="journal article" date="2022" name="Front. Genet.">
        <title>Chromosome-Scale Assembly of the Dendrobium nobile Genome Provides Insights Into the Molecular Mechanism of the Biosynthesis of the Medicinal Active Ingredient of Dendrobium.</title>
        <authorList>
            <person name="Xu Q."/>
            <person name="Niu S.-C."/>
            <person name="Li K.-L."/>
            <person name="Zheng P.-J."/>
            <person name="Zhang X.-J."/>
            <person name="Jia Y."/>
            <person name="Liu Y."/>
            <person name="Niu Y.-X."/>
            <person name="Yu L.-H."/>
            <person name="Chen D.-F."/>
            <person name="Zhang G.-Q."/>
        </authorList>
    </citation>
    <scope>NUCLEOTIDE SEQUENCE</scope>
    <source>
        <tissue evidence="1">Leaf</tissue>
    </source>
</reference>
<proteinExistence type="predicted"/>
<dbReference type="PANTHER" id="PTHR47481">
    <property type="match status" value="1"/>
</dbReference>
<organism evidence="1 2">
    <name type="scientific">Dendrobium nobile</name>
    <name type="common">Orchid</name>
    <dbReference type="NCBI Taxonomy" id="94219"/>
    <lineage>
        <taxon>Eukaryota</taxon>
        <taxon>Viridiplantae</taxon>
        <taxon>Streptophyta</taxon>
        <taxon>Embryophyta</taxon>
        <taxon>Tracheophyta</taxon>
        <taxon>Spermatophyta</taxon>
        <taxon>Magnoliopsida</taxon>
        <taxon>Liliopsida</taxon>
        <taxon>Asparagales</taxon>
        <taxon>Orchidaceae</taxon>
        <taxon>Epidendroideae</taxon>
        <taxon>Malaxideae</taxon>
        <taxon>Dendrobiinae</taxon>
        <taxon>Dendrobium</taxon>
    </lineage>
</organism>
<protein>
    <recommendedName>
        <fullName evidence="3">Retrovirus-related Pol polyprotein from transposon TNT 1-94</fullName>
    </recommendedName>
</protein>
<name>A0A8T3AYR4_DENNO</name>
<gene>
    <name evidence="1" type="ORF">KFK09_019316</name>
</gene>